<organism evidence="1 2">
    <name type="scientific">Paracholeplasma vituli</name>
    <dbReference type="NCBI Taxonomy" id="69473"/>
    <lineage>
        <taxon>Bacteria</taxon>
        <taxon>Bacillati</taxon>
        <taxon>Mycoplasmatota</taxon>
        <taxon>Mollicutes</taxon>
        <taxon>Acholeplasmatales</taxon>
        <taxon>Acholeplasmataceae</taxon>
        <taxon>Paracholeplasma</taxon>
    </lineage>
</organism>
<protein>
    <submittedName>
        <fullName evidence="1">Uncharacterized protein</fullName>
    </submittedName>
</protein>
<sequence>MDRAKFMKKYFRKKIKGAQDFDAYAQEDYNKALVRARSILGLTEAETNELNPLVVSLPEAFFKGSSILFKMSKKNDHIRYNQARVTVFLFGEHQLFYYTALIDHERGAFTDDYTVEIPYGSIVSIETNSIRFYERGTNHHYIDFQLYLVNDHAITVRMKDVVVDRKILQAGVSIPEDTQTVLHNIMKLLRAKRGL</sequence>
<gene>
    <name evidence="1" type="ORF">N7603_06375</name>
</gene>
<dbReference type="EMBL" id="JAOEGN010000011">
    <property type="protein sequence ID" value="MCU0105280.1"/>
    <property type="molecule type" value="Genomic_DNA"/>
</dbReference>
<evidence type="ECO:0000313" key="1">
    <source>
        <dbReference type="EMBL" id="MCU0105280.1"/>
    </source>
</evidence>
<comment type="caution">
    <text evidence="1">The sequence shown here is derived from an EMBL/GenBank/DDBJ whole genome shotgun (WGS) entry which is preliminary data.</text>
</comment>
<name>A0ABT2PWE1_9MOLU</name>
<dbReference type="RefSeq" id="WP_262096575.1">
    <property type="nucleotide sequence ID" value="NZ_JAOEGN010000011.1"/>
</dbReference>
<keyword evidence="2" id="KW-1185">Reference proteome</keyword>
<reference evidence="2" key="1">
    <citation type="submission" date="2023-07" db="EMBL/GenBank/DDBJ databases">
        <title>Novel Mycoplasma species identified in domestic and wild animals.</title>
        <authorList>
            <person name="Volokhov D.V."/>
            <person name="Furtak V.A."/>
            <person name="Zagorodnyaya T.A."/>
        </authorList>
    </citation>
    <scope>NUCLEOTIDE SEQUENCE [LARGE SCALE GENOMIC DNA]</scope>
    <source>
        <strain evidence="2">92-19</strain>
    </source>
</reference>
<accession>A0ABT2PWE1</accession>
<proteinExistence type="predicted"/>
<dbReference type="Proteomes" id="UP001209076">
    <property type="component" value="Unassembled WGS sequence"/>
</dbReference>
<evidence type="ECO:0000313" key="2">
    <source>
        <dbReference type="Proteomes" id="UP001209076"/>
    </source>
</evidence>